<dbReference type="STRING" id="273678.RS84_01709"/>
<keyword evidence="3" id="KW-1185">Reference proteome</keyword>
<evidence type="ECO:0000313" key="2">
    <source>
        <dbReference type="EMBL" id="KJL48080.1"/>
    </source>
</evidence>
<sequence>MKTDTIRTVVWNPRAEVRAFLTRLFERAFVPFAPLTLSVPAEIARRDEAARAASAGPAPLGPEQERLP</sequence>
<feature type="compositionally biased region" description="Low complexity" evidence="1">
    <location>
        <begin position="51"/>
        <end position="62"/>
    </location>
</feature>
<evidence type="ECO:0000256" key="1">
    <source>
        <dbReference type="SAM" id="MobiDB-lite"/>
    </source>
</evidence>
<dbReference type="EMBL" id="JYJB01000008">
    <property type="protein sequence ID" value="KJL48080.1"/>
    <property type="molecule type" value="Genomic_DNA"/>
</dbReference>
<name>A0A0M2HT32_9MICO</name>
<comment type="caution">
    <text evidence="2">The sequence shown here is derived from an EMBL/GenBank/DDBJ whole genome shotgun (WGS) entry which is preliminary data.</text>
</comment>
<protein>
    <submittedName>
        <fullName evidence="2">Uncharacterized protein</fullName>
    </submittedName>
</protein>
<reference evidence="2 3" key="1">
    <citation type="submission" date="2015-02" db="EMBL/GenBank/DDBJ databases">
        <title>Draft genome sequences of ten Microbacterium spp. with emphasis on heavy metal contaminated environments.</title>
        <authorList>
            <person name="Corretto E."/>
        </authorList>
    </citation>
    <scope>NUCLEOTIDE SEQUENCE [LARGE SCALE GENOMIC DNA]</scope>
    <source>
        <strain evidence="2 3">SA35</strain>
    </source>
</reference>
<dbReference type="Proteomes" id="UP000033900">
    <property type="component" value="Unassembled WGS sequence"/>
</dbReference>
<feature type="region of interest" description="Disordered" evidence="1">
    <location>
        <begin position="48"/>
        <end position="68"/>
    </location>
</feature>
<gene>
    <name evidence="2" type="ORF">RS84_01709</name>
</gene>
<proteinExistence type="predicted"/>
<accession>A0A0M2HT32</accession>
<dbReference type="RefSeq" id="WP_045257330.1">
    <property type="nucleotide sequence ID" value="NZ_JYJB01000008.1"/>
</dbReference>
<organism evidence="2 3">
    <name type="scientific">Microbacterium hydrocarbonoxydans</name>
    <dbReference type="NCBI Taxonomy" id="273678"/>
    <lineage>
        <taxon>Bacteria</taxon>
        <taxon>Bacillati</taxon>
        <taxon>Actinomycetota</taxon>
        <taxon>Actinomycetes</taxon>
        <taxon>Micrococcales</taxon>
        <taxon>Microbacteriaceae</taxon>
        <taxon>Microbacterium</taxon>
    </lineage>
</organism>
<dbReference type="PATRIC" id="fig|273678.4.peg.1712"/>
<dbReference type="AlphaFoldDB" id="A0A0M2HT32"/>
<dbReference type="OrthoDB" id="9939486at2"/>
<evidence type="ECO:0000313" key="3">
    <source>
        <dbReference type="Proteomes" id="UP000033900"/>
    </source>
</evidence>